<organism evidence="2">
    <name type="scientific">Aeromonas hydrophila</name>
    <dbReference type="NCBI Taxonomy" id="644"/>
    <lineage>
        <taxon>Bacteria</taxon>
        <taxon>Pseudomonadati</taxon>
        <taxon>Pseudomonadota</taxon>
        <taxon>Gammaproteobacteria</taxon>
        <taxon>Aeromonadales</taxon>
        <taxon>Aeromonadaceae</taxon>
        <taxon>Aeromonas</taxon>
    </lineage>
</organism>
<gene>
    <name evidence="2" type="ORF">H2136_08065</name>
</gene>
<protein>
    <submittedName>
        <fullName evidence="2">Uncharacterized protein</fullName>
    </submittedName>
</protein>
<feature type="region of interest" description="Disordered" evidence="1">
    <location>
        <begin position="44"/>
        <end position="70"/>
    </location>
</feature>
<feature type="compositionally biased region" description="Basic and acidic residues" evidence="1">
    <location>
        <begin position="60"/>
        <end position="70"/>
    </location>
</feature>
<dbReference type="EMBL" id="JACLAN010000003">
    <property type="protein sequence ID" value="MBC8673942.1"/>
    <property type="molecule type" value="Genomic_DNA"/>
</dbReference>
<dbReference type="AlphaFoldDB" id="A0A926IY33"/>
<reference evidence="2" key="1">
    <citation type="submission" date="2020-07" db="EMBL/GenBank/DDBJ databases">
        <title>Carbapenem Resistant Aeromonas hydrophila Carrying blacphA7 Isolated from Two Solid Organ Transplant Patients.</title>
        <authorList>
            <person name="Hilt E."/>
            <person name="Fitzwater S.P."/>
            <person name="Ward K."/>
            <person name="De St Maurice A."/>
            <person name="Chandrasekaran S."/>
            <person name="Garner O.B."/>
            <person name="Yang S."/>
        </authorList>
    </citation>
    <scope>NUCLEOTIDE SEQUENCE</scope>
    <source>
        <strain evidence="2">B-1</strain>
    </source>
</reference>
<accession>A0A926IY33</accession>
<evidence type="ECO:0000256" key="1">
    <source>
        <dbReference type="SAM" id="MobiDB-lite"/>
    </source>
</evidence>
<comment type="caution">
    <text evidence="2">The sequence shown here is derived from an EMBL/GenBank/DDBJ whole genome shotgun (WGS) entry which is preliminary data.</text>
</comment>
<name>A0A926IY33_AERHY</name>
<sequence length="70" mass="7603">MLGNIGASDDKAVTSIVFKVTGTNTSADGYYQINANGDVVLTEEEQSRGQRLRAGSEQQQLRRDSEGRGR</sequence>
<proteinExistence type="predicted"/>
<evidence type="ECO:0000313" key="2">
    <source>
        <dbReference type="EMBL" id="MBC8673942.1"/>
    </source>
</evidence>